<name>A0A139A5K6_GONPJ</name>
<organism evidence="2 3">
    <name type="scientific">Gonapodya prolifera (strain JEL478)</name>
    <name type="common">Monoblepharis prolifera</name>
    <dbReference type="NCBI Taxonomy" id="1344416"/>
    <lineage>
        <taxon>Eukaryota</taxon>
        <taxon>Fungi</taxon>
        <taxon>Fungi incertae sedis</taxon>
        <taxon>Chytridiomycota</taxon>
        <taxon>Chytridiomycota incertae sedis</taxon>
        <taxon>Monoblepharidomycetes</taxon>
        <taxon>Monoblepharidales</taxon>
        <taxon>Gonapodyaceae</taxon>
        <taxon>Gonapodya</taxon>
    </lineage>
</organism>
<evidence type="ECO:0000313" key="3">
    <source>
        <dbReference type="Proteomes" id="UP000070544"/>
    </source>
</evidence>
<proteinExistence type="predicted"/>
<dbReference type="EMBL" id="KQ965797">
    <property type="protein sequence ID" value="KXS11683.1"/>
    <property type="molecule type" value="Genomic_DNA"/>
</dbReference>
<gene>
    <name evidence="2" type="ORF">M427DRAFT_60296</name>
</gene>
<accession>A0A139A5K6</accession>
<sequence length="209" mass="23167">MEPNDEASGTSGDSDISDFDLLDDCAFDILSWSTSGQSVDGGQLAAPDLHDSGECSSCNGRSGQKAETLISLRVPSPSPSPRGSSSPTRPFTQPPHARHSPTPRTHPVPETPSTDSEKYGFYDEPSYYPHKSWQIGKSRKGLPSDKTPKGGSGRCTCRECNPKKFKARCKRKGFVGDRRKEIRLMTEWEPDAIWEWTGPVPRRRWDDVL</sequence>
<evidence type="ECO:0000256" key="1">
    <source>
        <dbReference type="SAM" id="MobiDB-lite"/>
    </source>
</evidence>
<keyword evidence="3" id="KW-1185">Reference proteome</keyword>
<evidence type="ECO:0000313" key="2">
    <source>
        <dbReference type="EMBL" id="KXS11683.1"/>
    </source>
</evidence>
<feature type="compositionally biased region" description="Low complexity" evidence="1">
    <location>
        <begin position="81"/>
        <end position="90"/>
    </location>
</feature>
<reference evidence="2 3" key="1">
    <citation type="journal article" date="2015" name="Genome Biol. Evol.">
        <title>Phylogenomic analyses indicate that early fungi evolved digesting cell walls of algal ancestors of land plants.</title>
        <authorList>
            <person name="Chang Y."/>
            <person name="Wang S."/>
            <person name="Sekimoto S."/>
            <person name="Aerts A.L."/>
            <person name="Choi C."/>
            <person name="Clum A."/>
            <person name="LaButti K.M."/>
            <person name="Lindquist E.A."/>
            <person name="Yee Ngan C."/>
            <person name="Ohm R.A."/>
            <person name="Salamov A.A."/>
            <person name="Grigoriev I.V."/>
            <person name="Spatafora J.W."/>
            <person name="Berbee M.L."/>
        </authorList>
    </citation>
    <scope>NUCLEOTIDE SEQUENCE [LARGE SCALE GENOMIC DNA]</scope>
    <source>
        <strain evidence="2 3">JEL478</strain>
    </source>
</reference>
<dbReference type="AlphaFoldDB" id="A0A139A5K6"/>
<feature type="region of interest" description="Disordered" evidence="1">
    <location>
        <begin position="33"/>
        <end position="155"/>
    </location>
</feature>
<protein>
    <submittedName>
        <fullName evidence="2">Uncharacterized protein</fullName>
    </submittedName>
</protein>
<dbReference type="Proteomes" id="UP000070544">
    <property type="component" value="Unassembled WGS sequence"/>
</dbReference>